<evidence type="ECO:0000313" key="1">
    <source>
        <dbReference type="EMBL" id="CAE6746043.1"/>
    </source>
</evidence>
<evidence type="ECO:0000313" key="2">
    <source>
        <dbReference type="Proteomes" id="UP000675880"/>
    </source>
</evidence>
<dbReference type="Proteomes" id="UP000675880">
    <property type="component" value="Unassembled WGS sequence"/>
</dbReference>
<keyword evidence="2" id="KW-1185">Reference proteome</keyword>
<reference evidence="1 2" key="1">
    <citation type="submission" date="2021-02" db="EMBL/GenBank/DDBJ databases">
        <authorList>
            <person name="Han P."/>
        </authorList>
    </citation>
    <scope>NUCLEOTIDE SEQUENCE [LARGE SCALE GENOMIC DNA]</scope>
    <source>
        <strain evidence="1">Candidatus Nitrospira sp. ZN2</strain>
    </source>
</reference>
<accession>A0ABM8RCV8</accession>
<protein>
    <submittedName>
        <fullName evidence="1">Uncharacterized protein</fullName>
    </submittedName>
</protein>
<organism evidence="1 2">
    <name type="scientific">Nitrospira defluvii</name>
    <dbReference type="NCBI Taxonomy" id="330214"/>
    <lineage>
        <taxon>Bacteria</taxon>
        <taxon>Pseudomonadati</taxon>
        <taxon>Nitrospirota</taxon>
        <taxon>Nitrospiria</taxon>
        <taxon>Nitrospirales</taxon>
        <taxon>Nitrospiraceae</taxon>
        <taxon>Nitrospira</taxon>
    </lineage>
</organism>
<gene>
    <name evidence="1" type="ORF">NSPZN2_20013</name>
</gene>
<name>A0ABM8RCV8_9BACT</name>
<comment type="caution">
    <text evidence="1">The sequence shown here is derived from an EMBL/GenBank/DDBJ whole genome shotgun (WGS) entry which is preliminary data.</text>
</comment>
<proteinExistence type="predicted"/>
<dbReference type="EMBL" id="CAJNBJ010000012">
    <property type="protein sequence ID" value="CAE6746043.1"/>
    <property type="molecule type" value="Genomic_DNA"/>
</dbReference>
<sequence length="62" mass="6953">MRGLRWDGTQLLSDRHDDALTLGALDQAEATVEGAFVWTLYREFATVSHDREELAIGVIGYD</sequence>